<proteinExistence type="inferred from homology"/>
<evidence type="ECO:0000259" key="4">
    <source>
        <dbReference type="Pfam" id="PF00171"/>
    </source>
</evidence>
<sequence>MGQAIVEECDFLMFTGSTATGTRLAQQAAASLIDYSMELGGKNAMIVAADANLDRAAEAAVHACFANSGQLCISIERIYVERPAAERFIPAFVEHAASMRVGPGRGWDVDMGAQISPEHTDRIEAFVNDALAKGATALTGGRRTGPAFFEPTVLIDVPPDADLHSQEVFGPVVYVEVVDTLEEAVARANATDYGLNSSVWAAPATARRLAGALESGTVNINEGYAPAWMALGAPMGGWKRSGMGRRHGEHGITKYTEPRNVTEMRWTTMSGLLGRAARRLG</sequence>
<organism evidence="5 6">
    <name type="scientific">Corynebacterium jeddahense</name>
    <dbReference type="NCBI Taxonomy" id="1414719"/>
    <lineage>
        <taxon>Bacteria</taxon>
        <taxon>Bacillati</taxon>
        <taxon>Actinomycetota</taxon>
        <taxon>Actinomycetes</taxon>
        <taxon>Mycobacteriales</taxon>
        <taxon>Corynebacteriaceae</taxon>
        <taxon>Corynebacterium</taxon>
    </lineage>
</organism>
<gene>
    <name evidence="5" type="primary">gabD1</name>
    <name evidence="5" type="ORF">CJEDD_01840</name>
</gene>
<dbReference type="GO" id="GO:0036243">
    <property type="term" value="F:succinate-semialdehyde dehydrogenase (NADP+) activity"/>
    <property type="evidence" value="ECO:0007669"/>
    <property type="project" value="UniProtKB-EC"/>
</dbReference>
<dbReference type="InterPro" id="IPR016161">
    <property type="entry name" value="Ald_DH/histidinol_DH"/>
</dbReference>
<dbReference type="PANTHER" id="PTHR11699">
    <property type="entry name" value="ALDEHYDE DEHYDROGENASE-RELATED"/>
    <property type="match status" value="1"/>
</dbReference>
<keyword evidence="6" id="KW-1185">Reference proteome</keyword>
<dbReference type="Gene3D" id="3.40.605.10">
    <property type="entry name" value="Aldehyde Dehydrogenase, Chain A, domain 1"/>
    <property type="match status" value="1"/>
</dbReference>
<dbReference type="Pfam" id="PF00171">
    <property type="entry name" value="Aldedh"/>
    <property type="match status" value="1"/>
</dbReference>
<feature type="active site" evidence="2">
    <location>
        <position position="38"/>
    </location>
</feature>
<reference evidence="5 6" key="1">
    <citation type="submission" date="2020-10" db="EMBL/GenBank/DDBJ databases">
        <title>Complete genome sequence of Corynebacterium jeddahense DSM 45997, type strain of Corynebacterium jeddahense.</title>
        <authorList>
            <person name="Busche T."/>
            <person name="Kalinowski J."/>
            <person name="Ruckert C."/>
        </authorList>
    </citation>
    <scope>NUCLEOTIDE SEQUENCE [LARGE SCALE GENOMIC DNA]</scope>
    <source>
        <strain evidence="5 6">DSM 45997</strain>
    </source>
</reference>
<dbReference type="RefSeq" id="WP_052333811.1">
    <property type="nucleotide sequence ID" value="NZ_CBYN010000061.1"/>
</dbReference>
<evidence type="ECO:0000313" key="6">
    <source>
        <dbReference type="Proteomes" id="UP001218071"/>
    </source>
</evidence>
<dbReference type="EC" id="1.2.1.79" evidence="5"/>
<comment type="similarity">
    <text evidence="3">Belongs to the aldehyde dehydrogenase family.</text>
</comment>
<dbReference type="InterPro" id="IPR015590">
    <property type="entry name" value="Aldehyde_DH_dom"/>
</dbReference>
<dbReference type="InterPro" id="IPR029510">
    <property type="entry name" value="Ald_DH_CS_GLU"/>
</dbReference>
<accession>A0ABY7UGY5</accession>
<protein>
    <submittedName>
        <fullName evidence="5">Succinate-semialdehyde dehydrogenase [NADP(+)] 2</fullName>
        <ecNumber evidence="5">1.2.1.79</ecNumber>
    </submittedName>
</protein>
<evidence type="ECO:0000256" key="3">
    <source>
        <dbReference type="RuleBase" id="RU003345"/>
    </source>
</evidence>
<dbReference type="EMBL" id="CP063194">
    <property type="protein sequence ID" value="WCZ37991.1"/>
    <property type="molecule type" value="Genomic_DNA"/>
</dbReference>
<feature type="domain" description="Aldehyde dehydrogenase" evidence="4">
    <location>
        <begin position="2"/>
        <end position="261"/>
    </location>
</feature>
<evidence type="ECO:0000256" key="2">
    <source>
        <dbReference type="PROSITE-ProRule" id="PRU10007"/>
    </source>
</evidence>
<name>A0ABY7UGY5_9CORY</name>
<dbReference type="Proteomes" id="UP001218071">
    <property type="component" value="Chromosome"/>
</dbReference>
<dbReference type="Gene3D" id="3.40.309.10">
    <property type="entry name" value="Aldehyde Dehydrogenase, Chain A, domain 2"/>
    <property type="match status" value="1"/>
</dbReference>
<dbReference type="PROSITE" id="PS00687">
    <property type="entry name" value="ALDEHYDE_DEHYDR_GLU"/>
    <property type="match status" value="1"/>
</dbReference>
<evidence type="ECO:0000313" key="5">
    <source>
        <dbReference type="EMBL" id="WCZ37991.1"/>
    </source>
</evidence>
<keyword evidence="1 3" id="KW-0560">Oxidoreductase</keyword>
<dbReference type="SUPFAM" id="SSF53720">
    <property type="entry name" value="ALDH-like"/>
    <property type="match status" value="1"/>
</dbReference>
<evidence type="ECO:0000256" key="1">
    <source>
        <dbReference type="ARBA" id="ARBA00023002"/>
    </source>
</evidence>
<dbReference type="InterPro" id="IPR016163">
    <property type="entry name" value="Ald_DH_C"/>
</dbReference>
<dbReference type="InterPro" id="IPR016162">
    <property type="entry name" value="Ald_DH_N"/>
</dbReference>